<dbReference type="Proteomes" id="UP000076584">
    <property type="component" value="Unassembled WGS sequence"/>
</dbReference>
<sequence length="293" mass="30734">MMETFFRNVQPPLTKTPKGADTCGFMPFPVTTLRFALGEAFPLRCMDSETECRSSGSYKGNASLVNCVGESNIPGASGPRTLTAVGSGPEPYTACWTWLSAEDIRTFTLFYCNTVSGVGTLMADSTTGKLRSGTNPSSTTNMPGTTMDTTAIASSTEIYTTKSGASIITKTRLIVVGPTTETPKGGGEASTGAVVGSIIGALAFVGMVLGAALFVWVRSRKQKKRKALQTDSISPVTEPDGIVMVPYRSDTSVPVPSSYGVRLSRGTGDTTSEAGGGPPRRPTRSPEKKVNVT</sequence>
<keyword evidence="4" id="KW-1185">Reference proteome</keyword>
<name>A0A167EGT8_COLIC</name>
<organism evidence="3 4">
    <name type="scientific">Colletotrichum incanum</name>
    <name type="common">Soybean anthracnose fungus</name>
    <dbReference type="NCBI Taxonomy" id="1573173"/>
    <lineage>
        <taxon>Eukaryota</taxon>
        <taxon>Fungi</taxon>
        <taxon>Dikarya</taxon>
        <taxon>Ascomycota</taxon>
        <taxon>Pezizomycotina</taxon>
        <taxon>Sordariomycetes</taxon>
        <taxon>Hypocreomycetidae</taxon>
        <taxon>Glomerellales</taxon>
        <taxon>Glomerellaceae</taxon>
        <taxon>Colletotrichum</taxon>
        <taxon>Colletotrichum spaethianum species complex</taxon>
    </lineage>
</organism>
<keyword evidence="2" id="KW-0472">Membrane</keyword>
<comment type="caution">
    <text evidence="3">The sequence shown here is derived from an EMBL/GenBank/DDBJ whole genome shotgun (WGS) entry which is preliminary data.</text>
</comment>
<dbReference type="CDD" id="cd12087">
    <property type="entry name" value="TM_EGFR-like"/>
    <property type="match status" value="1"/>
</dbReference>
<keyword evidence="2" id="KW-0812">Transmembrane</keyword>
<dbReference type="EMBL" id="LFIW01000726">
    <property type="protein sequence ID" value="KZL85119.1"/>
    <property type="molecule type" value="Genomic_DNA"/>
</dbReference>
<dbReference type="STRING" id="1573173.A0A167EGT8"/>
<evidence type="ECO:0000256" key="1">
    <source>
        <dbReference type="SAM" id="MobiDB-lite"/>
    </source>
</evidence>
<dbReference type="AlphaFoldDB" id="A0A167EGT8"/>
<proteinExistence type="predicted"/>
<reference evidence="3 4" key="1">
    <citation type="submission" date="2015-06" db="EMBL/GenBank/DDBJ databases">
        <title>Survival trade-offs in plant roots during colonization by closely related pathogenic and mutualistic fungi.</title>
        <authorList>
            <person name="Hacquard S."/>
            <person name="Kracher B."/>
            <person name="Hiruma K."/>
            <person name="Weinman A."/>
            <person name="Muench P."/>
            <person name="Garrido Oter R."/>
            <person name="Ver Loren van Themaat E."/>
            <person name="Dallerey J.-F."/>
            <person name="Damm U."/>
            <person name="Henrissat B."/>
            <person name="Lespinet O."/>
            <person name="Thon M."/>
            <person name="Kemen E."/>
            <person name="McHardy A.C."/>
            <person name="Schulze-Lefert P."/>
            <person name="O'Connell R.J."/>
        </authorList>
    </citation>
    <scope>NUCLEOTIDE SEQUENCE [LARGE SCALE GENOMIC DNA]</scope>
    <source>
        <strain evidence="3 4">MAFF 238704</strain>
    </source>
</reference>
<feature type="transmembrane region" description="Helical" evidence="2">
    <location>
        <begin position="193"/>
        <end position="217"/>
    </location>
</feature>
<gene>
    <name evidence="3" type="ORF">CI238_09364</name>
</gene>
<evidence type="ECO:0000313" key="3">
    <source>
        <dbReference type="EMBL" id="KZL85119.1"/>
    </source>
</evidence>
<feature type="region of interest" description="Disordered" evidence="1">
    <location>
        <begin position="247"/>
        <end position="293"/>
    </location>
</feature>
<keyword evidence="2" id="KW-1133">Transmembrane helix</keyword>
<evidence type="ECO:0000313" key="4">
    <source>
        <dbReference type="Proteomes" id="UP000076584"/>
    </source>
</evidence>
<feature type="compositionally biased region" description="Basic and acidic residues" evidence="1">
    <location>
        <begin position="284"/>
        <end position="293"/>
    </location>
</feature>
<accession>A0A167EGT8</accession>
<protein>
    <submittedName>
        <fullName evidence="3">Uncharacterized protein</fullName>
    </submittedName>
</protein>
<evidence type="ECO:0000256" key="2">
    <source>
        <dbReference type="SAM" id="Phobius"/>
    </source>
</evidence>